<dbReference type="FunCoup" id="A0EHJ1">
    <property type="interactions" value="517"/>
</dbReference>
<dbReference type="HOGENOM" id="CLU_074741_4_2_1"/>
<reference evidence="8 9" key="1">
    <citation type="journal article" date="2006" name="Nature">
        <title>Global trends of whole-genome duplications revealed by the ciliate Paramecium tetraurelia.</title>
        <authorList>
            <consortium name="Genoscope"/>
            <person name="Aury J.-M."/>
            <person name="Jaillon O."/>
            <person name="Duret L."/>
            <person name="Noel B."/>
            <person name="Jubin C."/>
            <person name="Porcel B.M."/>
            <person name="Segurens B."/>
            <person name="Daubin V."/>
            <person name="Anthouard V."/>
            <person name="Aiach N."/>
            <person name="Arnaiz O."/>
            <person name="Billaut A."/>
            <person name="Beisson J."/>
            <person name="Blanc I."/>
            <person name="Bouhouche K."/>
            <person name="Camara F."/>
            <person name="Duharcourt S."/>
            <person name="Guigo R."/>
            <person name="Gogendeau D."/>
            <person name="Katinka M."/>
            <person name="Keller A.-M."/>
            <person name="Kissmehl R."/>
            <person name="Klotz C."/>
            <person name="Koll F."/>
            <person name="Le Moue A."/>
            <person name="Lepere C."/>
            <person name="Malinsky S."/>
            <person name="Nowacki M."/>
            <person name="Nowak J.K."/>
            <person name="Plattner H."/>
            <person name="Poulain J."/>
            <person name="Ruiz F."/>
            <person name="Serrano V."/>
            <person name="Zagulski M."/>
            <person name="Dessen P."/>
            <person name="Betermier M."/>
            <person name="Weissenbach J."/>
            <person name="Scarpelli C."/>
            <person name="Schachter V."/>
            <person name="Sperling L."/>
            <person name="Meyer E."/>
            <person name="Cohen J."/>
            <person name="Wincker P."/>
        </authorList>
    </citation>
    <scope>NUCLEOTIDE SEQUENCE [LARGE SCALE GENOMIC DNA]</scope>
    <source>
        <strain evidence="8 9">Stock d4-2</strain>
    </source>
</reference>
<keyword evidence="5 6" id="KW-0472">Membrane</keyword>
<protein>
    <recommendedName>
        <fullName evidence="6">Protein YIPF</fullName>
    </recommendedName>
</protein>
<dbReference type="GO" id="GO:0000139">
    <property type="term" value="C:Golgi membrane"/>
    <property type="evidence" value="ECO:0007669"/>
    <property type="project" value="UniProtKB-SubCell"/>
</dbReference>
<feature type="domain" description="Yip1" evidence="7">
    <location>
        <begin position="125"/>
        <end position="277"/>
    </location>
</feature>
<dbReference type="Proteomes" id="UP000000600">
    <property type="component" value="Unassembled WGS sequence"/>
</dbReference>
<gene>
    <name evidence="8" type="ORF">GSPATT00027106001</name>
</gene>
<dbReference type="eggNOG" id="KOG3103">
    <property type="taxonomic scope" value="Eukaryota"/>
</dbReference>
<evidence type="ECO:0000256" key="3">
    <source>
        <dbReference type="ARBA" id="ARBA00022692"/>
    </source>
</evidence>
<dbReference type="RefSeq" id="XP_001462155.1">
    <property type="nucleotide sequence ID" value="XM_001462118.1"/>
</dbReference>
<evidence type="ECO:0000256" key="1">
    <source>
        <dbReference type="ARBA" id="ARBA00004141"/>
    </source>
</evidence>
<dbReference type="GO" id="GO:0006888">
    <property type="term" value="P:endoplasmic reticulum to Golgi vesicle-mediated transport"/>
    <property type="evidence" value="ECO:0000318"/>
    <property type="project" value="GO_Central"/>
</dbReference>
<dbReference type="GO" id="GO:0005802">
    <property type="term" value="C:trans-Golgi network"/>
    <property type="evidence" value="ECO:0000318"/>
    <property type="project" value="GO_Central"/>
</dbReference>
<dbReference type="PANTHER" id="PTHR21236:SF2">
    <property type="entry name" value="PROTEIN YIPF"/>
    <property type="match status" value="1"/>
</dbReference>
<dbReference type="KEGG" id="ptm:GSPATT00027106001"/>
<dbReference type="Pfam" id="PF04893">
    <property type="entry name" value="Yip1"/>
    <property type="match status" value="1"/>
</dbReference>
<dbReference type="OrthoDB" id="440385at2759"/>
<comment type="similarity">
    <text evidence="2 6">Belongs to the YIP1 family.</text>
</comment>
<evidence type="ECO:0000313" key="8">
    <source>
        <dbReference type="EMBL" id="CAK94782.1"/>
    </source>
</evidence>
<sequence>MKFIITFFWRSIYFYSSDSFYLIFNRIPFQIIIINLMQPLKNPFGIIDPNENPRQFQSNPFDIQNEDLNETIKLGDNVENQEEKHLLFDSSNSQPQESIEDIPLLEDLDITSPLLIKQRILSVLFFQKCDSEYLEDPDLSGPVLIVAALGLLPLLTGKVHFNYIYGIGLWGWMLLYLLMNFMIQQQGKQIEFYKILSYLGYGLAPIVLLTFLSVFLQLNSSFGYALAIVCAVWSTASVSKTFDTVKLQNNYQILALQHRRFLIAYPLFLFYCTFVIITIF</sequence>
<evidence type="ECO:0000313" key="9">
    <source>
        <dbReference type="Proteomes" id="UP000000600"/>
    </source>
</evidence>
<dbReference type="InterPro" id="IPR045231">
    <property type="entry name" value="Yip1/4-like"/>
</dbReference>
<feature type="transmembrane region" description="Helical" evidence="6">
    <location>
        <begin position="163"/>
        <end position="183"/>
    </location>
</feature>
<feature type="transmembrane region" description="Helical" evidence="6">
    <location>
        <begin position="195"/>
        <end position="216"/>
    </location>
</feature>
<accession>A0EHJ1</accession>
<dbReference type="InParanoid" id="A0EHJ1"/>
<feature type="transmembrane region" description="Helical" evidence="6">
    <location>
        <begin position="262"/>
        <end position="279"/>
    </location>
</feature>
<keyword evidence="3 6" id="KW-0812">Transmembrane</keyword>
<dbReference type="EMBL" id="CT868679">
    <property type="protein sequence ID" value="CAK94782.1"/>
    <property type="molecule type" value="Genomic_DNA"/>
</dbReference>
<evidence type="ECO:0000256" key="6">
    <source>
        <dbReference type="RuleBase" id="RU361264"/>
    </source>
</evidence>
<dbReference type="PANTHER" id="PTHR21236">
    <property type="entry name" value="GOLGI MEMBRANE PROTEIN YIP1"/>
    <property type="match status" value="1"/>
</dbReference>
<name>A0EHJ1_PARTE</name>
<dbReference type="GO" id="GO:0048280">
    <property type="term" value="P:vesicle fusion with Golgi apparatus"/>
    <property type="evidence" value="ECO:0000318"/>
    <property type="project" value="GO_Central"/>
</dbReference>
<dbReference type="STRING" id="5888.A0EHJ1"/>
<keyword evidence="9" id="KW-1185">Reference proteome</keyword>
<dbReference type="AlphaFoldDB" id="A0EHJ1"/>
<evidence type="ECO:0000256" key="4">
    <source>
        <dbReference type="ARBA" id="ARBA00022989"/>
    </source>
</evidence>
<organism evidence="8 9">
    <name type="scientific">Paramecium tetraurelia</name>
    <dbReference type="NCBI Taxonomy" id="5888"/>
    <lineage>
        <taxon>Eukaryota</taxon>
        <taxon>Sar</taxon>
        <taxon>Alveolata</taxon>
        <taxon>Ciliophora</taxon>
        <taxon>Intramacronucleata</taxon>
        <taxon>Oligohymenophorea</taxon>
        <taxon>Peniculida</taxon>
        <taxon>Parameciidae</taxon>
        <taxon>Paramecium</taxon>
    </lineage>
</organism>
<comment type="caution">
    <text evidence="6">Lacks conserved residue(s) required for the propagation of feature annotation.</text>
</comment>
<dbReference type="GeneID" id="5047940"/>
<feature type="transmembrane region" description="Helical" evidence="6">
    <location>
        <begin position="222"/>
        <end position="242"/>
    </location>
</feature>
<evidence type="ECO:0000256" key="2">
    <source>
        <dbReference type="ARBA" id="ARBA00010596"/>
    </source>
</evidence>
<dbReference type="InterPro" id="IPR006977">
    <property type="entry name" value="Yip1_dom"/>
</dbReference>
<proteinExistence type="inferred from homology"/>
<evidence type="ECO:0000259" key="7">
    <source>
        <dbReference type="Pfam" id="PF04893"/>
    </source>
</evidence>
<keyword evidence="4 6" id="KW-1133">Transmembrane helix</keyword>
<evidence type="ECO:0000256" key="5">
    <source>
        <dbReference type="ARBA" id="ARBA00023136"/>
    </source>
</evidence>
<comment type="subcellular location">
    <subcellularLocation>
        <location evidence="6">Golgi apparatus membrane</location>
        <topology evidence="6">Multi-pass membrane protein</topology>
    </subcellularLocation>
    <subcellularLocation>
        <location evidence="1">Membrane</location>
        <topology evidence="1">Multi-pass membrane protein</topology>
    </subcellularLocation>
</comment>